<gene>
    <name evidence="1" type="ORF">F5147DRAFT_676227</name>
</gene>
<proteinExistence type="predicted"/>
<keyword evidence="2" id="KW-1185">Reference proteome</keyword>
<accession>A0A9P7FFI3</accession>
<dbReference type="RefSeq" id="XP_041296805.1">
    <property type="nucleotide sequence ID" value="XM_041436001.1"/>
</dbReference>
<evidence type="ECO:0000313" key="2">
    <source>
        <dbReference type="Proteomes" id="UP000823399"/>
    </source>
</evidence>
<name>A0A9P7FFI3_9AGAM</name>
<dbReference type="EMBL" id="JABBWM010000008">
    <property type="protein sequence ID" value="KAG2115088.1"/>
    <property type="molecule type" value="Genomic_DNA"/>
</dbReference>
<reference evidence="1" key="1">
    <citation type="journal article" date="2020" name="New Phytol.">
        <title>Comparative genomics reveals dynamic genome evolution in host specialist ectomycorrhizal fungi.</title>
        <authorList>
            <person name="Lofgren L.A."/>
            <person name="Nguyen N.H."/>
            <person name="Vilgalys R."/>
            <person name="Ruytinx J."/>
            <person name="Liao H.L."/>
            <person name="Branco S."/>
            <person name="Kuo A."/>
            <person name="LaButti K."/>
            <person name="Lipzen A."/>
            <person name="Andreopoulos W."/>
            <person name="Pangilinan J."/>
            <person name="Riley R."/>
            <person name="Hundley H."/>
            <person name="Na H."/>
            <person name="Barry K."/>
            <person name="Grigoriev I.V."/>
            <person name="Stajich J.E."/>
            <person name="Kennedy P.G."/>
        </authorList>
    </citation>
    <scope>NUCLEOTIDE SEQUENCE</scope>
    <source>
        <strain evidence="1">FC423</strain>
    </source>
</reference>
<dbReference type="Proteomes" id="UP000823399">
    <property type="component" value="Unassembled WGS sequence"/>
</dbReference>
<organism evidence="1 2">
    <name type="scientific">Suillus discolor</name>
    <dbReference type="NCBI Taxonomy" id="1912936"/>
    <lineage>
        <taxon>Eukaryota</taxon>
        <taxon>Fungi</taxon>
        <taxon>Dikarya</taxon>
        <taxon>Basidiomycota</taxon>
        <taxon>Agaricomycotina</taxon>
        <taxon>Agaricomycetes</taxon>
        <taxon>Agaricomycetidae</taxon>
        <taxon>Boletales</taxon>
        <taxon>Suillineae</taxon>
        <taxon>Suillaceae</taxon>
        <taxon>Suillus</taxon>
    </lineage>
</organism>
<comment type="caution">
    <text evidence="1">The sequence shown here is derived from an EMBL/GenBank/DDBJ whole genome shotgun (WGS) entry which is preliminary data.</text>
</comment>
<evidence type="ECO:0000313" key="1">
    <source>
        <dbReference type="EMBL" id="KAG2115088.1"/>
    </source>
</evidence>
<dbReference type="GeneID" id="64698260"/>
<sequence length="116" mass="13038">MVIICSINSTYSKTLHRPRAGFKVISWFNIQYSIFMTHLFFLSRIPPAILSHIHSTAPNSLVCHFRCSRPSPAIKGTLSYRSRIFGSPIFVSTQIYFTPIGAVSVVVCGCGRDTRR</sequence>
<dbReference type="AlphaFoldDB" id="A0A9P7FFI3"/>
<protein>
    <submittedName>
        <fullName evidence="1">Uncharacterized protein</fullName>
    </submittedName>
</protein>